<organism evidence="7 8">
    <name type="scientific">Methylobacterium iners</name>
    <dbReference type="NCBI Taxonomy" id="418707"/>
    <lineage>
        <taxon>Bacteria</taxon>
        <taxon>Pseudomonadati</taxon>
        <taxon>Pseudomonadota</taxon>
        <taxon>Alphaproteobacteria</taxon>
        <taxon>Hyphomicrobiales</taxon>
        <taxon>Methylobacteriaceae</taxon>
        <taxon>Methylobacterium</taxon>
    </lineage>
</organism>
<dbReference type="InterPro" id="IPR036908">
    <property type="entry name" value="RlpA-like_sf"/>
</dbReference>
<evidence type="ECO:0000256" key="5">
    <source>
        <dbReference type="SAM" id="MobiDB-lite"/>
    </source>
</evidence>
<dbReference type="NCBIfam" id="TIGR00413">
    <property type="entry name" value="rlpA"/>
    <property type="match status" value="1"/>
</dbReference>
<feature type="compositionally biased region" description="Low complexity" evidence="5">
    <location>
        <begin position="366"/>
        <end position="375"/>
    </location>
</feature>
<name>A0ABQ4S261_9HYPH</name>
<comment type="function">
    <text evidence="3">Lytic transglycosylase with a strong preference for naked glycan strands that lack stem peptides.</text>
</comment>
<evidence type="ECO:0000256" key="4">
    <source>
        <dbReference type="RuleBase" id="RU003495"/>
    </source>
</evidence>
<dbReference type="EC" id="4.2.2.-" evidence="3"/>
<dbReference type="InterPro" id="IPR012997">
    <property type="entry name" value="RplA"/>
</dbReference>
<evidence type="ECO:0000256" key="2">
    <source>
        <dbReference type="ARBA" id="ARBA00023316"/>
    </source>
</evidence>
<keyword evidence="8" id="KW-1185">Reference proteome</keyword>
<keyword evidence="2 3" id="KW-0961">Cell wall biogenesis/degradation</keyword>
<comment type="caution">
    <text evidence="7">The sequence shown here is derived from an EMBL/GenBank/DDBJ whole genome shotgun (WGS) entry which is preliminary data.</text>
</comment>
<feature type="region of interest" description="Disordered" evidence="5">
    <location>
        <begin position="357"/>
        <end position="384"/>
    </location>
</feature>
<accession>A0ABQ4S261</accession>
<dbReference type="InterPro" id="IPR034718">
    <property type="entry name" value="RlpA"/>
</dbReference>
<keyword evidence="1 3" id="KW-0456">Lyase</keyword>
<dbReference type="PANTHER" id="PTHR34183">
    <property type="entry name" value="ENDOLYTIC PEPTIDOGLYCAN TRANSGLYCOSYLASE RLPA"/>
    <property type="match status" value="1"/>
</dbReference>
<dbReference type="SUPFAM" id="SSF50685">
    <property type="entry name" value="Barwin-like endoglucanases"/>
    <property type="match status" value="1"/>
</dbReference>
<reference evidence="7" key="1">
    <citation type="journal article" date="2021" name="Front. Microbiol.">
        <title>Comprehensive Comparative Genomics and Phenotyping of Methylobacterium Species.</title>
        <authorList>
            <person name="Alessa O."/>
            <person name="Ogura Y."/>
            <person name="Fujitani Y."/>
            <person name="Takami H."/>
            <person name="Hayashi T."/>
            <person name="Sahin N."/>
            <person name="Tani A."/>
        </authorList>
    </citation>
    <scope>NUCLEOTIDE SEQUENCE</scope>
    <source>
        <strain evidence="7">DSM 19015</strain>
    </source>
</reference>
<feature type="chain" id="PRO_5044902352" description="Endolytic peptidoglycan transglycosylase RlpA" evidence="3">
    <location>
        <begin position="30"/>
        <end position="425"/>
    </location>
</feature>
<dbReference type="Pfam" id="PF03330">
    <property type="entry name" value="DPBB_1"/>
    <property type="match status" value="1"/>
</dbReference>
<dbReference type="PANTHER" id="PTHR34183:SF1">
    <property type="entry name" value="ENDOLYTIC PEPTIDOGLYCAN TRANSGLYCOSYLASE RLPA"/>
    <property type="match status" value="1"/>
</dbReference>
<reference evidence="7" key="2">
    <citation type="submission" date="2021-08" db="EMBL/GenBank/DDBJ databases">
        <authorList>
            <person name="Tani A."/>
            <person name="Ola A."/>
            <person name="Ogura Y."/>
            <person name="Katsura K."/>
            <person name="Hayashi T."/>
        </authorList>
    </citation>
    <scope>NUCLEOTIDE SEQUENCE</scope>
    <source>
        <strain evidence="7">DSM 19015</strain>
    </source>
</reference>
<evidence type="ECO:0000313" key="7">
    <source>
        <dbReference type="EMBL" id="GJD96946.1"/>
    </source>
</evidence>
<proteinExistence type="inferred from homology"/>
<dbReference type="EMBL" id="BPQP01000072">
    <property type="protein sequence ID" value="GJD96946.1"/>
    <property type="molecule type" value="Genomic_DNA"/>
</dbReference>
<dbReference type="HAMAP" id="MF_02071">
    <property type="entry name" value="RlpA"/>
    <property type="match status" value="1"/>
</dbReference>
<dbReference type="Proteomes" id="UP001055125">
    <property type="component" value="Unassembled WGS sequence"/>
</dbReference>
<dbReference type="CDD" id="cd22268">
    <property type="entry name" value="DPBB_RlpA-like"/>
    <property type="match status" value="1"/>
</dbReference>
<evidence type="ECO:0000256" key="1">
    <source>
        <dbReference type="ARBA" id="ARBA00023239"/>
    </source>
</evidence>
<evidence type="ECO:0000259" key="6">
    <source>
        <dbReference type="Pfam" id="PF03330"/>
    </source>
</evidence>
<protein>
    <recommendedName>
        <fullName evidence="3">Endolytic peptidoglycan transglycosylase RlpA</fullName>
        <ecNumber evidence="3">4.2.2.-</ecNumber>
    </recommendedName>
</protein>
<dbReference type="InterPro" id="IPR009009">
    <property type="entry name" value="RlpA-like_DPBB"/>
</dbReference>
<gene>
    <name evidence="7" type="primary">rlpA_4</name>
    <name evidence="3" type="synonym">rlpA</name>
    <name evidence="7" type="ORF">OCOJLMKI_4174</name>
</gene>
<evidence type="ECO:0000256" key="3">
    <source>
        <dbReference type="HAMAP-Rule" id="MF_02071"/>
    </source>
</evidence>
<feature type="signal peptide" evidence="3">
    <location>
        <begin position="1"/>
        <end position="29"/>
    </location>
</feature>
<dbReference type="Gene3D" id="2.40.40.10">
    <property type="entry name" value="RlpA-like domain"/>
    <property type="match status" value="1"/>
</dbReference>
<dbReference type="RefSeq" id="WP_238246037.1">
    <property type="nucleotide sequence ID" value="NZ_BPQP01000072.1"/>
</dbReference>
<comment type="similarity">
    <text evidence="3 4">Belongs to the RlpA family.</text>
</comment>
<keyword evidence="3" id="KW-0732">Signal</keyword>
<evidence type="ECO:0000313" key="8">
    <source>
        <dbReference type="Proteomes" id="UP001055125"/>
    </source>
</evidence>
<feature type="domain" description="RlpA-like protein double-psi beta-barrel" evidence="6">
    <location>
        <begin position="101"/>
        <end position="189"/>
    </location>
</feature>
<sequence precursor="true">MAGSTKAARQLARTVPFWRLLAVSGLALATANCANNPQKYAAPSGSGSGIDPKYGVKASPRLYNEGDVIPKGGGRRFSGKPYVVAGRTYVPREDAKGYIREGLASWYGAAFHGRLTANGEVFDRNSIAAAHPTMPLPSYARVTNLANGHSMIVRVNDRGPYHADRLIDVSEEAAQALDFRRRGTARVRVEYVGKASTAGSDDRKLMATLRTDGQPAGIRGRAPVMMADLGPEAEPPVERLSRPARPALAFRPDPQDEAPPVPRPTRPASVVVAAAPTVAVPAALQPTRVAQTAFRPAPVAGREPPAPAPLAGVKPAPSGARPTMQLAAAGLAGKPAPTGLNLAGPRSGLVAIVAQKPAQPGPRPTLAPATRTAALPPAPSRSVAPLPATSKLAIAKLATAPVGKTPALPLAKAAPPRRSQIAEIY</sequence>